<accession>A0A7K0K2D7</accession>
<organism evidence="1 2">
    <name type="scientific">Mobiluncus porci</name>
    <dbReference type="NCBI Taxonomy" id="2652278"/>
    <lineage>
        <taxon>Bacteria</taxon>
        <taxon>Bacillati</taxon>
        <taxon>Actinomycetota</taxon>
        <taxon>Actinomycetes</taxon>
        <taxon>Actinomycetales</taxon>
        <taxon>Actinomycetaceae</taxon>
        <taxon>Mobiluncus</taxon>
    </lineage>
</organism>
<gene>
    <name evidence="1" type="ORF">FYJ63_05255</name>
</gene>
<proteinExistence type="predicted"/>
<protein>
    <submittedName>
        <fullName evidence="1">Uncharacterized protein</fullName>
    </submittedName>
</protein>
<dbReference type="EMBL" id="VUMY01000007">
    <property type="protein sequence ID" value="MST49643.1"/>
    <property type="molecule type" value="Genomic_DNA"/>
</dbReference>
<reference evidence="1 2" key="1">
    <citation type="submission" date="2019-08" db="EMBL/GenBank/DDBJ databases">
        <title>In-depth cultivation of the pig gut microbiome towards novel bacterial diversity and tailored functional studies.</title>
        <authorList>
            <person name="Wylensek D."/>
            <person name="Hitch T.C.A."/>
            <person name="Clavel T."/>
        </authorList>
    </citation>
    <scope>NUCLEOTIDE SEQUENCE [LARGE SCALE GENOMIC DNA]</scope>
    <source>
        <strain evidence="1 2">RF-GAM-744-WT-7</strain>
    </source>
</reference>
<name>A0A7K0K2D7_9ACTO</name>
<comment type="caution">
    <text evidence="1">The sequence shown here is derived from an EMBL/GenBank/DDBJ whole genome shotgun (WGS) entry which is preliminary data.</text>
</comment>
<evidence type="ECO:0000313" key="2">
    <source>
        <dbReference type="Proteomes" id="UP000442535"/>
    </source>
</evidence>
<sequence length="198" mass="21137">MLAIAIIVVALVMAVRAGIAAVGRWQQAQAAEAKAYQLRMEQRTFDPPKPCEKEALQTSLTHASPVVYVGAGDQLELTMQNTGKVACTVTVDPAKIGVQVVSGNQIIYNSTACQGDKTPQKQLLLDVNMSWKYPLSWDGKVQNADCSPSNQAAKAGTYRFQAIWNGTLMPEETVFVVQDAPAPSAPATSETATPTPSS</sequence>
<dbReference type="Proteomes" id="UP000442535">
    <property type="component" value="Unassembled WGS sequence"/>
</dbReference>
<keyword evidence="2" id="KW-1185">Reference proteome</keyword>
<evidence type="ECO:0000313" key="1">
    <source>
        <dbReference type="EMBL" id="MST49643.1"/>
    </source>
</evidence>
<dbReference type="AlphaFoldDB" id="A0A7K0K2D7"/>